<dbReference type="Proteomes" id="UP000465712">
    <property type="component" value="Unassembled WGS sequence"/>
</dbReference>
<dbReference type="SFLD" id="SFLDG01129">
    <property type="entry name" value="C1.5:_HAD__Beta-PGM__Phosphata"/>
    <property type="match status" value="1"/>
</dbReference>
<dbReference type="OrthoDB" id="9782449at2"/>
<organism evidence="1 2">
    <name type="scientific">Photobacterium halotolerans</name>
    <dbReference type="NCBI Taxonomy" id="265726"/>
    <lineage>
        <taxon>Bacteria</taxon>
        <taxon>Pseudomonadati</taxon>
        <taxon>Pseudomonadota</taxon>
        <taxon>Gammaproteobacteria</taxon>
        <taxon>Vibrionales</taxon>
        <taxon>Vibrionaceae</taxon>
        <taxon>Photobacterium</taxon>
    </lineage>
</organism>
<dbReference type="PANTHER" id="PTHR43434:SF20">
    <property type="entry name" value="5'-NUCLEOTIDASE"/>
    <property type="match status" value="1"/>
</dbReference>
<dbReference type="InterPro" id="IPR050155">
    <property type="entry name" value="HAD-like_hydrolase_sf"/>
</dbReference>
<evidence type="ECO:0000313" key="1">
    <source>
        <dbReference type="EMBL" id="NAW66622.1"/>
    </source>
</evidence>
<name>A0A7X4XYJ7_9GAMM</name>
<accession>A0A7X4XYJ7</accession>
<dbReference type="GO" id="GO:0005829">
    <property type="term" value="C:cytosol"/>
    <property type="evidence" value="ECO:0007669"/>
    <property type="project" value="TreeGrafter"/>
</dbReference>
<dbReference type="InterPro" id="IPR036412">
    <property type="entry name" value="HAD-like_sf"/>
</dbReference>
<dbReference type="Gene3D" id="1.10.150.240">
    <property type="entry name" value="Putative phosphatase, domain 2"/>
    <property type="match status" value="1"/>
</dbReference>
<gene>
    <name evidence="1" type="ORF">CAG72_15515</name>
</gene>
<dbReference type="Pfam" id="PF13419">
    <property type="entry name" value="HAD_2"/>
    <property type="match status" value="1"/>
</dbReference>
<dbReference type="PANTHER" id="PTHR43434">
    <property type="entry name" value="PHOSPHOGLYCOLATE PHOSPHATASE"/>
    <property type="match status" value="1"/>
</dbReference>
<dbReference type="GO" id="GO:0004713">
    <property type="term" value="F:protein tyrosine kinase activity"/>
    <property type="evidence" value="ECO:0007669"/>
    <property type="project" value="TreeGrafter"/>
</dbReference>
<dbReference type="InterPro" id="IPR023198">
    <property type="entry name" value="PGP-like_dom2"/>
</dbReference>
<proteinExistence type="predicted"/>
<evidence type="ECO:0000313" key="2">
    <source>
        <dbReference type="Proteomes" id="UP000465712"/>
    </source>
</evidence>
<dbReference type="EMBL" id="WXWW01000225">
    <property type="protein sequence ID" value="NAW66622.1"/>
    <property type="molecule type" value="Genomic_DNA"/>
</dbReference>
<dbReference type="SUPFAM" id="SSF56784">
    <property type="entry name" value="HAD-like"/>
    <property type="match status" value="1"/>
</dbReference>
<comment type="caution">
    <text evidence="1">The sequence shown here is derived from an EMBL/GenBank/DDBJ whole genome shotgun (WGS) entry which is preliminary data.</text>
</comment>
<sequence>MKDLTLKHDILIFDLDGTLSDPKEGIVKSFNYALTHFGLSALPEQEIASYIGPPLDKTFIALTGNHDPQFIADLVARYRERYADIGYSENRLYDGVKDTLLALHNQKIRMGICTSKRADFARQILTLFGLDSLFEFINGGDVGIEKWQQLQDLRQRATISQHSLMIGDRAVDLTAAHKNGLQSAGVLWGYGSSKELETEHPAYLFDTPAQWLQLVQ</sequence>
<reference evidence="1 2" key="1">
    <citation type="submission" date="2017-05" db="EMBL/GenBank/DDBJ databases">
        <title>High clonality and local adaptation shapes Vibrionaceae linages within an endangered oasis.</title>
        <authorList>
            <person name="Vazquez-Rosas-Landa M."/>
        </authorList>
    </citation>
    <scope>NUCLEOTIDE SEQUENCE [LARGE SCALE GENOMIC DNA]</scope>
    <source>
        <strain evidence="1 2">P46_P4S1P180</strain>
    </source>
</reference>
<keyword evidence="1" id="KW-0378">Hydrolase</keyword>
<dbReference type="GO" id="GO:0016787">
    <property type="term" value="F:hydrolase activity"/>
    <property type="evidence" value="ECO:0007669"/>
    <property type="project" value="UniProtKB-KW"/>
</dbReference>
<dbReference type="InterPro" id="IPR023214">
    <property type="entry name" value="HAD_sf"/>
</dbReference>
<protein>
    <submittedName>
        <fullName evidence="1">HAD hydrolase-like protein</fullName>
    </submittedName>
</protein>
<dbReference type="AlphaFoldDB" id="A0A7X4XYJ7"/>
<dbReference type="Gene3D" id="3.40.50.1000">
    <property type="entry name" value="HAD superfamily/HAD-like"/>
    <property type="match status" value="1"/>
</dbReference>
<dbReference type="SFLD" id="SFLDS00003">
    <property type="entry name" value="Haloacid_Dehalogenase"/>
    <property type="match status" value="1"/>
</dbReference>
<dbReference type="InterPro" id="IPR041492">
    <property type="entry name" value="HAD_2"/>
</dbReference>